<name>A0A2T7NF67_POMCA</name>
<dbReference type="OrthoDB" id="6072884at2759"/>
<reference evidence="2 3" key="1">
    <citation type="submission" date="2018-04" db="EMBL/GenBank/DDBJ databases">
        <title>The genome of golden apple snail Pomacea canaliculata provides insight into stress tolerance and invasive adaptation.</title>
        <authorList>
            <person name="Liu C."/>
            <person name="Liu B."/>
            <person name="Ren Y."/>
            <person name="Zhang Y."/>
            <person name="Wang H."/>
            <person name="Li S."/>
            <person name="Jiang F."/>
            <person name="Yin L."/>
            <person name="Zhang G."/>
            <person name="Qian W."/>
            <person name="Fan W."/>
        </authorList>
    </citation>
    <scope>NUCLEOTIDE SEQUENCE [LARGE SCALE GENOMIC DNA]</scope>
    <source>
        <strain evidence="2">SZHN2017</strain>
        <tissue evidence="2">Muscle</tissue>
    </source>
</reference>
<proteinExistence type="predicted"/>
<keyword evidence="3" id="KW-1185">Reference proteome</keyword>
<evidence type="ECO:0000313" key="2">
    <source>
        <dbReference type="EMBL" id="PVD19818.1"/>
    </source>
</evidence>
<comment type="caution">
    <text evidence="2">The sequence shown here is derived from an EMBL/GenBank/DDBJ whole genome shotgun (WGS) entry which is preliminary data.</text>
</comment>
<accession>A0A2T7NF67</accession>
<evidence type="ECO:0000313" key="3">
    <source>
        <dbReference type="Proteomes" id="UP000245119"/>
    </source>
</evidence>
<sequence>MGCGVSSARKDTSFASVGPSSSRSYAGLSFSSNNTYKRSYPTERNRNFPDGDANKGALKQKQLKQQMMAAMKKGDLQKLEEALKRCERHAVTPDEDYYKAIRKVEYLRIKQGLREAVRRRHVGTLEKALRLARASPFALQLASAITAADKLHSHLMQLPVHRHSILEMEPATVSEIRSFKSPPLCVVTVMAAVHRLLGYKKREVVFWTQIKTLMAQTYTNSLLYRIKTFDPSTPSLNTLEDVSTMLKSVSYDEVLMASNGAARFYIWMPRQQHFRKRDAGAKQRIEKAKERELTTRPRQVRFPESGIHPTQCSRESVGPVNVFECQTLDCEVRTVYTSCQRLQVASCSRFLKAVCVCDSQDDRAVHLNRRRQRSAEPTG</sequence>
<gene>
    <name evidence="2" type="ORF">C0Q70_20309</name>
</gene>
<dbReference type="Gene3D" id="1.20.920.20">
    <property type="match status" value="1"/>
</dbReference>
<dbReference type="Proteomes" id="UP000245119">
    <property type="component" value="Linkage Group LG13"/>
</dbReference>
<organism evidence="2 3">
    <name type="scientific">Pomacea canaliculata</name>
    <name type="common">Golden apple snail</name>
    <dbReference type="NCBI Taxonomy" id="400727"/>
    <lineage>
        <taxon>Eukaryota</taxon>
        <taxon>Metazoa</taxon>
        <taxon>Spiralia</taxon>
        <taxon>Lophotrochozoa</taxon>
        <taxon>Mollusca</taxon>
        <taxon>Gastropoda</taxon>
        <taxon>Caenogastropoda</taxon>
        <taxon>Architaenioglossa</taxon>
        <taxon>Ampullarioidea</taxon>
        <taxon>Ampullariidae</taxon>
        <taxon>Pomacea</taxon>
    </lineage>
</organism>
<dbReference type="EMBL" id="PZQS01000013">
    <property type="protein sequence ID" value="PVD19818.1"/>
    <property type="molecule type" value="Genomic_DNA"/>
</dbReference>
<feature type="compositionally biased region" description="Polar residues" evidence="1">
    <location>
        <begin position="13"/>
        <end position="37"/>
    </location>
</feature>
<feature type="region of interest" description="Disordered" evidence="1">
    <location>
        <begin position="1"/>
        <end position="57"/>
    </location>
</feature>
<feature type="compositionally biased region" description="Basic and acidic residues" evidence="1">
    <location>
        <begin position="40"/>
        <end position="53"/>
    </location>
</feature>
<evidence type="ECO:0000256" key="1">
    <source>
        <dbReference type="SAM" id="MobiDB-lite"/>
    </source>
</evidence>
<dbReference type="AlphaFoldDB" id="A0A2T7NF67"/>
<protein>
    <submittedName>
        <fullName evidence="2">Uncharacterized protein</fullName>
    </submittedName>
</protein>